<name>A0ACB7ZLP6_9ERIC</name>
<evidence type="ECO:0000313" key="1">
    <source>
        <dbReference type="EMBL" id="KAH7866793.1"/>
    </source>
</evidence>
<proteinExistence type="predicted"/>
<gene>
    <name evidence="1" type="ORF">Vadar_025087</name>
</gene>
<dbReference type="Proteomes" id="UP000828048">
    <property type="component" value="Chromosome 9"/>
</dbReference>
<protein>
    <submittedName>
        <fullName evidence="1">Uncharacterized protein</fullName>
    </submittedName>
</protein>
<evidence type="ECO:0000313" key="2">
    <source>
        <dbReference type="Proteomes" id="UP000828048"/>
    </source>
</evidence>
<dbReference type="EMBL" id="CM037159">
    <property type="protein sequence ID" value="KAH7866793.1"/>
    <property type="molecule type" value="Genomic_DNA"/>
</dbReference>
<organism evidence="1 2">
    <name type="scientific">Vaccinium darrowii</name>
    <dbReference type="NCBI Taxonomy" id="229202"/>
    <lineage>
        <taxon>Eukaryota</taxon>
        <taxon>Viridiplantae</taxon>
        <taxon>Streptophyta</taxon>
        <taxon>Embryophyta</taxon>
        <taxon>Tracheophyta</taxon>
        <taxon>Spermatophyta</taxon>
        <taxon>Magnoliopsida</taxon>
        <taxon>eudicotyledons</taxon>
        <taxon>Gunneridae</taxon>
        <taxon>Pentapetalae</taxon>
        <taxon>asterids</taxon>
        <taxon>Ericales</taxon>
        <taxon>Ericaceae</taxon>
        <taxon>Vaccinioideae</taxon>
        <taxon>Vaccinieae</taxon>
        <taxon>Vaccinium</taxon>
    </lineage>
</organism>
<comment type="caution">
    <text evidence="1">The sequence shown here is derived from an EMBL/GenBank/DDBJ whole genome shotgun (WGS) entry which is preliminary data.</text>
</comment>
<accession>A0ACB7ZLP6</accession>
<sequence>MRRSSDYYNRQPGWDTTSYDYHSHLTRMERTPTVVTDVPHYPNVHMLFNNRTKVVEYEDDNVNHNQQQQRRRQPEPPVAEAHKKVHFVEETIEIDDNGEKSEVHKKSVDEEAEGFIQNRRKNFELCKWNTFKA</sequence>
<keyword evidence="2" id="KW-1185">Reference proteome</keyword>
<reference evidence="1 2" key="1">
    <citation type="journal article" date="2021" name="Hortic Res">
        <title>High-quality reference genome and annotation aids understanding of berry development for evergreen blueberry (Vaccinium darrowii).</title>
        <authorList>
            <person name="Yu J."/>
            <person name="Hulse-Kemp A.M."/>
            <person name="Babiker E."/>
            <person name="Staton M."/>
        </authorList>
    </citation>
    <scope>NUCLEOTIDE SEQUENCE [LARGE SCALE GENOMIC DNA]</scope>
    <source>
        <strain evidence="2">cv. NJ 8807/NJ 8810</strain>
        <tissue evidence="1">Young leaf</tissue>
    </source>
</reference>